<dbReference type="SUPFAM" id="SSF56747">
    <property type="entry name" value="Prim-pol domain"/>
    <property type="match status" value="1"/>
</dbReference>
<dbReference type="Pfam" id="PF09250">
    <property type="entry name" value="Prim-Pol"/>
    <property type="match status" value="1"/>
</dbReference>
<name>A0A3P5X4E2_9MICC</name>
<evidence type="ECO:0000313" key="4">
    <source>
        <dbReference type="Proteomes" id="UP000280861"/>
    </source>
</evidence>
<proteinExistence type="predicted"/>
<evidence type="ECO:0000256" key="1">
    <source>
        <dbReference type="SAM" id="MobiDB-lite"/>
    </source>
</evidence>
<dbReference type="RefSeq" id="WP_160118985.1">
    <property type="nucleotide sequence ID" value="NZ_CBCRYA010000024.1"/>
</dbReference>
<keyword evidence="4" id="KW-1185">Reference proteome</keyword>
<organism evidence="3 4">
    <name type="scientific">Arthrobacter ulcerisalmonis</name>
    <dbReference type="NCBI Taxonomy" id="2483813"/>
    <lineage>
        <taxon>Bacteria</taxon>
        <taxon>Bacillati</taxon>
        <taxon>Actinomycetota</taxon>
        <taxon>Actinomycetes</taxon>
        <taxon>Micrococcales</taxon>
        <taxon>Micrococcaceae</taxon>
        <taxon>Arthrobacter</taxon>
    </lineage>
</organism>
<evidence type="ECO:0000259" key="2">
    <source>
        <dbReference type="SMART" id="SM00943"/>
    </source>
</evidence>
<dbReference type="Gene3D" id="3.40.50.300">
    <property type="entry name" value="P-loop containing nucleotide triphosphate hydrolases"/>
    <property type="match status" value="1"/>
</dbReference>
<feature type="region of interest" description="Disordered" evidence="1">
    <location>
        <begin position="1"/>
        <end position="22"/>
    </location>
</feature>
<protein>
    <recommendedName>
        <fullName evidence="2">DNA primase/polymerase bifunctional N-terminal domain-containing protein</fullName>
    </recommendedName>
</protein>
<reference evidence="3 4" key="1">
    <citation type="submission" date="2018-11" db="EMBL/GenBank/DDBJ databases">
        <authorList>
            <person name="Criscuolo A."/>
        </authorList>
    </citation>
    <scope>NUCLEOTIDE SEQUENCE [LARGE SCALE GENOMIC DNA]</scope>
    <source>
        <strain evidence="3">AT11b</strain>
    </source>
</reference>
<feature type="domain" description="DNA primase/polymerase bifunctional N-terminal" evidence="2">
    <location>
        <begin position="38"/>
        <end position="200"/>
    </location>
</feature>
<sequence length="691" mass="73518">MTAEKSPGAASGAIHQQGDQALPTPILPAGGAVYAEAFDQYRDAGWVGVLPLPARQKKPVPAGYTGRDGGWPSYSDAYDWSEQFPDGNIALRLPAGVIGIDVDHYDGKDGGGTLTALQDTYGPLPQTWRTGSRADGVSGIRLYQVPEGLRWPGDLGNGIEVIQTRHRYAVVWPSVHPNGGTYRWTGPDGVIRASGVPSAADLAHLPQAWVDGLTSGAAEQNVTAATMDGASVNAWLIARGAGEPCRRMVHAAQGYAAALASGQRSRHDTAMEAAMGVCHLAAEGHNGALAALGVVRSAFLDAVAGARTREEAAAEWDRLQDGAVSIAAAGSLVTADPCADPLSQLDGLITPEDRPVALAELAAPVPVAEAAAAAPDAQGVVERVLPVVNWADRWDRPIVQEWIVEPILPARRLVALYSPPKMGKSLLMLEIAAAVASGREVLGTVPAPRRVLYVDFENDIDADVIPRLKAMGYQAADLGRLDYLSFPSMSALDTERGSLELMAALDTYRSEVVVVDTVSRAVEGLENENDTWLNFYRHTGLKLKQRGVSLVRLDHSGKDETKGQRGGSAKSGDVDAVWRLSTVVPDKTFRLDCEAARMPITEKTLIFERLQDPLRHKVEGAGPVAAFRHKEAAVVAFMDQGNLPLDTGRKSLRTAMSGSGITASNTVLDAAIKARRERHGMPIQDSLEGLV</sequence>
<dbReference type="AlphaFoldDB" id="A0A3P5X4E2"/>
<dbReference type="InterPro" id="IPR015330">
    <property type="entry name" value="DNA_primase/pol_bifunc_N"/>
</dbReference>
<accession>A0A3P5X4E2</accession>
<gene>
    <name evidence="3" type="ORF">PSET11_02224</name>
</gene>
<dbReference type="Proteomes" id="UP000280861">
    <property type="component" value="Unassembled WGS sequence"/>
</dbReference>
<dbReference type="SMART" id="SM00943">
    <property type="entry name" value="Prim-Pol"/>
    <property type="match status" value="1"/>
</dbReference>
<dbReference type="SUPFAM" id="SSF52540">
    <property type="entry name" value="P-loop containing nucleoside triphosphate hydrolases"/>
    <property type="match status" value="1"/>
</dbReference>
<dbReference type="CDD" id="cd04859">
    <property type="entry name" value="Prim_Pol"/>
    <property type="match status" value="1"/>
</dbReference>
<dbReference type="EMBL" id="UXAU01000030">
    <property type="protein sequence ID" value="VDC29162.1"/>
    <property type="molecule type" value="Genomic_DNA"/>
</dbReference>
<dbReference type="InterPro" id="IPR027417">
    <property type="entry name" value="P-loop_NTPase"/>
</dbReference>
<dbReference type="OrthoDB" id="3171622at2"/>
<evidence type="ECO:0000313" key="3">
    <source>
        <dbReference type="EMBL" id="VDC29162.1"/>
    </source>
</evidence>
<dbReference type="Pfam" id="PF13481">
    <property type="entry name" value="AAA_25"/>
    <property type="match status" value="1"/>
</dbReference>